<sequence length="36" mass="3996">MNFGSGRNSQRGRNGSHKSQNFRPECPAMTMTLALL</sequence>
<accession>A0A2P2K045</accession>
<protein>
    <submittedName>
        <fullName evidence="2">Uncharacterized protein LOC8273734 isoform X2</fullName>
    </submittedName>
</protein>
<reference evidence="2" key="1">
    <citation type="submission" date="2018-02" db="EMBL/GenBank/DDBJ databases">
        <title>Rhizophora mucronata_Transcriptome.</title>
        <authorList>
            <person name="Meera S.P."/>
            <person name="Sreeshan A."/>
            <person name="Augustine A."/>
        </authorList>
    </citation>
    <scope>NUCLEOTIDE SEQUENCE</scope>
    <source>
        <tissue evidence="2">Leaf</tissue>
    </source>
</reference>
<evidence type="ECO:0000256" key="1">
    <source>
        <dbReference type="SAM" id="MobiDB-lite"/>
    </source>
</evidence>
<dbReference type="AlphaFoldDB" id="A0A2P2K045"/>
<evidence type="ECO:0000313" key="2">
    <source>
        <dbReference type="EMBL" id="MBW99081.1"/>
    </source>
</evidence>
<dbReference type="EMBL" id="GGEC01018598">
    <property type="protein sequence ID" value="MBW99081.1"/>
    <property type="molecule type" value="Transcribed_RNA"/>
</dbReference>
<name>A0A2P2K045_RHIMU</name>
<proteinExistence type="predicted"/>
<feature type="region of interest" description="Disordered" evidence="1">
    <location>
        <begin position="1"/>
        <end position="29"/>
    </location>
</feature>
<organism evidence="2">
    <name type="scientific">Rhizophora mucronata</name>
    <name type="common">Asiatic mangrove</name>
    <dbReference type="NCBI Taxonomy" id="61149"/>
    <lineage>
        <taxon>Eukaryota</taxon>
        <taxon>Viridiplantae</taxon>
        <taxon>Streptophyta</taxon>
        <taxon>Embryophyta</taxon>
        <taxon>Tracheophyta</taxon>
        <taxon>Spermatophyta</taxon>
        <taxon>Magnoliopsida</taxon>
        <taxon>eudicotyledons</taxon>
        <taxon>Gunneridae</taxon>
        <taxon>Pentapetalae</taxon>
        <taxon>rosids</taxon>
        <taxon>fabids</taxon>
        <taxon>Malpighiales</taxon>
        <taxon>Rhizophoraceae</taxon>
        <taxon>Rhizophora</taxon>
    </lineage>
</organism>
<feature type="compositionally biased region" description="Low complexity" evidence="1">
    <location>
        <begin position="1"/>
        <end position="13"/>
    </location>
</feature>